<proteinExistence type="inferred from homology"/>
<dbReference type="SUPFAM" id="SSF51735">
    <property type="entry name" value="NAD(P)-binding Rossmann-fold domains"/>
    <property type="match status" value="1"/>
</dbReference>
<evidence type="ECO:0000256" key="7">
    <source>
        <dbReference type="ARBA" id="ARBA00023027"/>
    </source>
</evidence>
<evidence type="ECO:0000256" key="4">
    <source>
        <dbReference type="ARBA" id="ARBA00007637"/>
    </source>
</evidence>
<dbReference type="CDD" id="cd05247">
    <property type="entry name" value="UDP_G4E_1_SDR_e"/>
    <property type="match status" value="1"/>
</dbReference>
<sequence length="327" mass="34666">MDRVVVTGGAGYIGSHVCKALAERGLQPVAVDDLRTGRRDAVRWGPLEQVSVLDMAAFTAVLERHRPLAVLHLAGLIMAGESVERPLDYYADNVGGMISVLQAMTAADIRILVFSSTASIYGVPQTCPVAEDAPLAPINPYGASKAMCERIIADCAARTGLQSIALRYFNACGADKDGGIGEMHRPETHLVPLAIRAALDPGFVLDVLGTDYDTPDGTGIRDYVHVSDIAAAHVLAFDHLRAGGLGQPLNLGTGTGFSVREIVAEVERQTGCRVKVREKPRRPGDTPVLVADSTLARQVLGWKAGHSTLAAMVGSACVWHRAAGWAD</sequence>
<keyword evidence="9 10" id="KW-0119">Carbohydrate metabolism</keyword>
<dbReference type="InterPro" id="IPR036291">
    <property type="entry name" value="NAD(P)-bd_dom_sf"/>
</dbReference>
<comment type="subunit">
    <text evidence="10">Homodimer.</text>
</comment>
<evidence type="ECO:0000256" key="9">
    <source>
        <dbReference type="ARBA" id="ARBA00023277"/>
    </source>
</evidence>
<comment type="catalytic activity">
    <reaction evidence="1 10">
        <text>UDP-alpha-D-glucose = UDP-alpha-D-galactose</text>
        <dbReference type="Rhea" id="RHEA:22168"/>
        <dbReference type="ChEBI" id="CHEBI:58885"/>
        <dbReference type="ChEBI" id="CHEBI:66914"/>
        <dbReference type="EC" id="5.1.3.2"/>
    </reaction>
</comment>
<reference evidence="12 13" key="1">
    <citation type="submission" date="2020-02" db="EMBL/GenBank/DDBJ databases">
        <authorList>
            <person name="Dziuba M."/>
            <person name="Kuznetsov B."/>
            <person name="Mardanov A."/>
            <person name="Ravin N."/>
            <person name="Grouzdev D."/>
        </authorList>
    </citation>
    <scope>NUCLEOTIDE SEQUENCE [LARGE SCALE GENOMIC DNA]</scope>
    <source>
        <strain evidence="12 13">SpK</strain>
    </source>
</reference>
<dbReference type="GO" id="GO:0003978">
    <property type="term" value="F:UDP-glucose 4-epimerase activity"/>
    <property type="evidence" value="ECO:0007669"/>
    <property type="project" value="UniProtKB-UniRule"/>
</dbReference>
<gene>
    <name evidence="12" type="primary">galE</name>
    <name evidence="12" type="ORF">G4223_15875</name>
</gene>
<dbReference type="EMBL" id="JAAIYP010000042">
    <property type="protein sequence ID" value="NFV81588.1"/>
    <property type="molecule type" value="Genomic_DNA"/>
</dbReference>
<keyword evidence="13" id="KW-1185">Reference proteome</keyword>
<evidence type="ECO:0000259" key="11">
    <source>
        <dbReference type="Pfam" id="PF01370"/>
    </source>
</evidence>
<dbReference type="GO" id="GO:0006012">
    <property type="term" value="P:galactose metabolic process"/>
    <property type="evidence" value="ECO:0007669"/>
    <property type="project" value="UniProtKB-UniPathway"/>
</dbReference>
<dbReference type="PANTHER" id="PTHR43725:SF53">
    <property type="entry name" value="UDP-ARABINOSE 4-EPIMERASE 1"/>
    <property type="match status" value="1"/>
</dbReference>
<dbReference type="Proteomes" id="UP000480684">
    <property type="component" value="Unassembled WGS sequence"/>
</dbReference>
<dbReference type="Gene3D" id="3.40.50.720">
    <property type="entry name" value="NAD(P)-binding Rossmann-like Domain"/>
    <property type="match status" value="1"/>
</dbReference>
<evidence type="ECO:0000256" key="6">
    <source>
        <dbReference type="ARBA" id="ARBA00018569"/>
    </source>
</evidence>
<accession>A0A7C9UVR0</accession>
<comment type="caution">
    <text evidence="12">The sequence shown here is derived from an EMBL/GenBank/DDBJ whole genome shotgun (WGS) entry which is preliminary data.</text>
</comment>
<protein>
    <recommendedName>
        <fullName evidence="6 10">UDP-glucose 4-epimerase</fullName>
        <ecNumber evidence="5 10">5.1.3.2</ecNumber>
    </recommendedName>
</protein>
<feature type="domain" description="NAD-dependent epimerase/dehydratase" evidence="11">
    <location>
        <begin position="4"/>
        <end position="252"/>
    </location>
</feature>
<evidence type="ECO:0000256" key="8">
    <source>
        <dbReference type="ARBA" id="ARBA00023235"/>
    </source>
</evidence>
<evidence type="ECO:0000256" key="5">
    <source>
        <dbReference type="ARBA" id="ARBA00013189"/>
    </source>
</evidence>
<dbReference type="EC" id="5.1.3.2" evidence="5 10"/>
<organism evidence="12 13">
    <name type="scientific">Magnetospirillum aberrantis SpK</name>
    <dbReference type="NCBI Taxonomy" id="908842"/>
    <lineage>
        <taxon>Bacteria</taxon>
        <taxon>Pseudomonadati</taxon>
        <taxon>Pseudomonadota</taxon>
        <taxon>Alphaproteobacteria</taxon>
        <taxon>Rhodospirillales</taxon>
        <taxon>Rhodospirillaceae</taxon>
        <taxon>Magnetospirillum</taxon>
    </lineage>
</organism>
<comment type="pathway">
    <text evidence="3 10">Carbohydrate metabolism; galactose metabolism.</text>
</comment>
<dbReference type="AlphaFoldDB" id="A0A7C9UVR0"/>
<keyword evidence="8 10" id="KW-0413">Isomerase</keyword>
<dbReference type="InterPro" id="IPR001509">
    <property type="entry name" value="Epimerase_deHydtase"/>
</dbReference>
<dbReference type="PANTHER" id="PTHR43725">
    <property type="entry name" value="UDP-GLUCOSE 4-EPIMERASE"/>
    <property type="match status" value="1"/>
</dbReference>
<evidence type="ECO:0000313" key="13">
    <source>
        <dbReference type="Proteomes" id="UP000480684"/>
    </source>
</evidence>
<dbReference type="RefSeq" id="WP_163681787.1">
    <property type="nucleotide sequence ID" value="NZ_JAAIYP010000042.1"/>
</dbReference>
<evidence type="ECO:0000256" key="2">
    <source>
        <dbReference type="ARBA" id="ARBA00001911"/>
    </source>
</evidence>
<keyword evidence="7 10" id="KW-0520">NAD</keyword>
<evidence type="ECO:0000313" key="12">
    <source>
        <dbReference type="EMBL" id="NFV81588.1"/>
    </source>
</evidence>
<evidence type="ECO:0000256" key="1">
    <source>
        <dbReference type="ARBA" id="ARBA00000083"/>
    </source>
</evidence>
<dbReference type="Gene3D" id="3.90.25.10">
    <property type="entry name" value="UDP-galactose 4-epimerase, domain 1"/>
    <property type="match status" value="1"/>
</dbReference>
<dbReference type="Pfam" id="PF01370">
    <property type="entry name" value="Epimerase"/>
    <property type="match status" value="1"/>
</dbReference>
<dbReference type="NCBIfam" id="TIGR01179">
    <property type="entry name" value="galE"/>
    <property type="match status" value="1"/>
</dbReference>
<evidence type="ECO:0000256" key="10">
    <source>
        <dbReference type="RuleBase" id="RU366046"/>
    </source>
</evidence>
<dbReference type="InterPro" id="IPR005886">
    <property type="entry name" value="UDP_G4E"/>
</dbReference>
<comment type="cofactor">
    <cofactor evidence="2 10">
        <name>NAD(+)</name>
        <dbReference type="ChEBI" id="CHEBI:57540"/>
    </cofactor>
</comment>
<name>A0A7C9UVR0_9PROT</name>
<dbReference type="UniPathway" id="UPA00214"/>
<comment type="similarity">
    <text evidence="4 10">Belongs to the NAD(P)-dependent epimerase/dehydratase family.</text>
</comment>
<evidence type="ECO:0000256" key="3">
    <source>
        <dbReference type="ARBA" id="ARBA00004947"/>
    </source>
</evidence>